<dbReference type="Pfam" id="PF00005">
    <property type="entry name" value="ABC_tran"/>
    <property type="match status" value="1"/>
</dbReference>
<evidence type="ECO:0000256" key="4">
    <source>
        <dbReference type="ARBA" id="ARBA00022741"/>
    </source>
</evidence>
<reference evidence="11 12" key="1">
    <citation type="submission" date="2019-02" db="EMBL/GenBank/DDBJ databases">
        <authorList>
            <person name="Fomenkov A."/>
            <person name="Dubinina G."/>
            <person name="Grabovich M."/>
            <person name="Vincze T."/>
            <person name="Roberts R.J."/>
        </authorList>
    </citation>
    <scope>NUCLEOTIDE SEQUENCE [LARGE SCALE GENOMIC DNA]</scope>
    <source>
        <strain evidence="11 12">P</strain>
    </source>
</reference>
<evidence type="ECO:0000256" key="5">
    <source>
        <dbReference type="ARBA" id="ARBA00022840"/>
    </source>
</evidence>
<dbReference type="SUPFAM" id="SSF90123">
    <property type="entry name" value="ABC transporter transmembrane region"/>
    <property type="match status" value="1"/>
</dbReference>
<name>A0A5C1QE56_9SPIO</name>
<dbReference type="InterPro" id="IPR036640">
    <property type="entry name" value="ABC1_TM_sf"/>
</dbReference>
<dbReference type="KEGG" id="sper:EW093_03765"/>
<keyword evidence="7 8" id="KW-0472">Membrane</keyword>
<dbReference type="Gene3D" id="3.40.50.300">
    <property type="entry name" value="P-loop containing nucleotide triphosphate hydrolases"/>
    <property type="match status" value="1"/>
</dbReference>
<dbReference type="InterPro" id="IPR027417">
    <property type="entry name" value="P-loop_NTPase"/>
</dbReference>
<dbReference type="CDD" id="cd18549">
    <property type="entry name" value="ABC_6TM_YwjA_like"/>
    <property type="match status" value="1"/>
</dbReference>
<dbReference type="Pfam" id="PF00664">
    <property type="entry name" value="ABC_membrane"/>
    <property type="match status" value="1"/>
</dbReference>
<dbReference type="EMBL" id="CP035807">
    <property type="protein sequence ID" value="QEN06343.1"/>
    <property type="molecule type" value="Genomic_DNA"/>
</dbReference>
<dbReference type="Proteomes" id="UP000323824">
    <property type="component" value="Chromosome"/>
</dbReference>
<keyword evidence="6 8" id="KW-1133">Transmembrane helix</keyword>
<evidence type="ECO:0000256" key="1">
    <source>
        <dbReference type="ARBA" id="ARBA00004651"/>
    </source>
</evidence>
<dbReference type="InterPro" id="IPR011527">
    <property type="entry name" value="ABC1_TM_dom"/>
</dbReference>
<dbReference type="InterPro" id="IPR017871">
    <property type="entry name" value="ABC_transporter-like_CS"/>
</dbReference>
<dbReference type="SMART" id="SM00382">
    <property type="entry name" value="AAA"/>
    <property type="match status" value="1"/>
</dbReference>
<reference evidence="11 12" key="2">
    <citation type="submission" date="2019-09" db="EMBL/GenBank/DDBJ databases">
        <title>Complete Genome Sequence and Methylome Analysis of free living Spirochaetas.</title>
        <authorList>
            <person name="Leshcheva N."/>
            <person name="Mikheeva N."/>
        </authorList>
    </citation>
    <scope>NUCLEOTIDE SEQUENCE [LARGE SCALE GENOMIC DNA]</scope>
    <source>
        <strain evidence="11 12">P</strain>
    </source>
</reference>
<feature type="transmembrane region" description="Helical" evidence="8">
    <location>
        <begin position="53"/>
        <end position="77"/>
    </location>
</feature>
<feature type="transmembrane region" description="Helical" evidence="8">
    <location>
        <begin position="241"/>
        <end position="265"/>
    </location>
</feature>
<evidence type="ECO:0000256" key="6">
    <source>
        <dbReference type="ARBA" id="ARBA00022989"/>
    </source>
</evidence>
<dbReference type="Gene3D" id="1.20.1560.10">
    <property type="entry name" value="ABC transporter type 1, transmembrane domain"/>
    <property type="match status" value="1"/>
</dbReference>
<dbReference type="OrthoDB" id="341671at2"/>
<feature type="transmembrane region" description="Helical" evidence="8">
    <location>
        <begin position="156"/>
        <end position="173"/>
    </location>
</feature>
<feature type="transmembrane region" description="Helical" evidence="8">
    <location>
        <begin position="15"/>
        <end position="33"/>
    </location>
</feature>
<dbReference type="InterPro" id="IPR003439">
    <property type="entry name" value="ABC_transporter-like_ATP-bd"/>
</dbReference>
<feature type="domain" description="ABC transmembrane type-1" evidence="10">
    <location>
        <begin position="17"/>
        <end position="300"/>
    </location>
</feature>
<sequence length="571" mass="64973">MLKRFTNYYKPHKRIFFIDLFCALSIAIIDLLYPAFTRTILQDILPEGNLNSLFTLLALLLGLYIIRCFLDFVVLYWGHIMGVYMESDMRRDLFNHLQKLPFKFYDNNRTGELMSRVVNDLNEVSELAHHGPEDIFLSVVMLLGSFIYLVQVEWHLAVLIFCIMIPLILWFTITRRSSLGKSWATVRVKMGEINSSLENSIAGIRVARAFTNELFEKLRFNKSNNDFRGAKRGAYKSMAHFHVGVTFLMTLLNIVVLAVGGYMVFKESIDIPDLLAFMLYINLVIEPIKRFTGFTQQYEKGMAGFRRFCDIMDQEPDIIDRDDAIELINPKGNIELNNVTFSYDDENHILSDINLHIPSGKTVAIVGPTGAGKTTLCHLIPRFYEVNSGCVNIDGIDIRDTTLSSLRKSVGFVQQDVFLFTGTIKENILYGRPDATDSEIKEAALKAEIDDFITSLDNGYDTWIGEKGILLSGGQKQRLAIARAFLKNPPILILDEATSALDNQTERKIQKALEELSRGRTTLVIAHRLSTVRHADKIVVLTTDGIEDQGTHDELFDRDGLYRNLYNSQFV</sequence>
<proteinExistence type="predicted"/>
<evidence type="ECO:0000259" key="10">
    <source>
        <dbReference type="PROSITE" id="PS50929"/>
    </source>
</evidence>
<dbReference type="PROSITE" id="PS50929">
    <property type="entry name" value="ABC_TM1F"/>
    <property type="match status" value="1"/>
</dbReference>
<dbReference type="PANTHER" id="PTHR43394">
    <property type="entry name" value="ATP-DEPENDENT PERMEASE MDL1, MITOCHONDRIAL"/>
    <property type="match status" value="1"/>
</dbReference>
<dbReference type="GO" id="GO:0005886">
    <property type="term" value="C:plasma membrane"/>
    <property type="evidence" value="ECO:0007669"/>
    <property type="project" value="UniProtKB-SubCell"/>
</dbReference>
<dbReference type="GO" id="GO:0016887">
    <property type="term" value="F:ATP hydrolysis activity"/>
    <property type="evidence" value="ECO:0007669"/>
    <property type="project" value="InterPro"/>
</dbReference>
<dbReference type="GO" id="GO:0005524">
    <property type="term" value="F:ATP binding"/>
    <property type="evidence" value="ECO:0007669"/>
    <property type="project" value="UniProtKB-KW"/>
</dbReference>
<dbReference type="FunFam" id="3.40.50.300:FF:000287">
    <property type="entry name" value="Multidrug ABC transporter ATP-binding protein"/>
    <property type="match status" value="1"/>
</dbReference>
<feature type="domain" description="ABC transporter" evidence="9">
    <location>
        <begin position="334"/>
        <end position="568"/>
    </location>
</feature>
<dbReference type="PANTHER" id="PTHR43394:SF1">
    <property type="entry name" value="ATP-BINDING CASSETTE SUB-FAMILY B MEMBER 10, MITOCHONDRIAL"/>
    <property type="match status" value="1"/>
</dbReference>
<evidence type="ECO:0000313" key="11">
    <source>
        <dbReference type="EMBL" id="QEN06343.1"/>
    </source>
</evidence>
<evidence type="ECO:0000256" key="7">
    <source>
        <dbReference type="ARBA" id="ARBA00023136"/>
    </source>
</evidence>
<organism evidence="11 12">
    <name type="scientific">Thiospirochaeta perfilievii</name>
    <dbReference type="NCBI Taxonomy" id="252967"/>
    <lineage>
        <taxon>Bacteria</taxon>
        <taxon>Pseudomonadati</taxon>
        <taxon>Spirochaetota</taxon>
        <taxon>Spirochaetia</taxon>
        <taxon>Spirochaetales</taxon>
        <taxon>Spirochaetaceae</taxon>
        <taxon>Thiospirochaeta</taxon>
    </lineage>
</organism>
<keyword evidence="4" id="KW-0547">Nucleotide-binding</keyword>
<keyword evidence="5 11" id="KW-0067">ATP-binding</keyword>
<evidence type="ECO:0000256" key="3">
    <source>
        <dbReference type="ARBA" id="ARBA00022692"/>
    </source>
</evidence>
<keyword evidence="3 8" id="KW-0812">Transmembrane</keyword>
<comment type="subcellular location">
    <subcellularLocation>
        <location evidence="1">Cell membrane</location>
        <topology evidence="1">Multi-pass membrane protein</topology>
    </subcellularLocation>
</comment>
<dbReference type="InterPro" id="IPR039421">
    <property type="entry name" value="Type_1_exporter"/>
</dbReference>
<evidence type="ECO:0000256" key="2">
    <source>
        <dbReference type="ARBA" id="ARBA00022448"/>
    </source>
</evidence>
<gene>
    <name evidence="11" type="ORF">EW093_03765</name>
</gene>
<dbReference type="AlphaFoldDB" id="A0A5C1QE56"/>
<protein>
    <submittedName>
        <fullName evidence="11">ABC transporter ATP-binding protein</fullName>
    </submittedName>
</protein>
<keyword evidence="12" id="KW-1185">Reference proteome</keyword>
<evidence type="ECO:0000259" key="9">
    <source>
        <dbReference type="PROSITE" id="PS50893"/>
    </source>
</evidence>
<dbReference type="InterPro" id="IPR003593">
    <property type="entry name" value="AAA+_ATPase"/>
</dbReference>
<dbReference type="GO" id="GO:0015421">
    <property type="term" value="F:ABC-type oligopeptide transporter activity"/>
    <property type="evidence" value="ECO:0007669"/>
    <property type="project" value="TreeGrafter"/>
</dbReference>
<dbReference type="PROSITE" id="PS00211">
    <property type="entry name" value="ABC_TRANSPORTER_1"/>
    <property type="match status" value="1"/>
</dbReference>
<accession>A0A5C1QE56</accession>
<keyword evidence="2" id="KW-0813">Transport</keyword>
<dbReference type="SUPFAM" id="SSF52540">
    <property type="entry name" value="P-loop containing nucleoside triphosphate hydrolases"/>
    <property type="match status" value="1"/>
</dbReference>
<dbReference type="PROSITE" id="PS50893">
    <property type="entry name" value="ABC_TRANSPORTER_2"/>
    <property type="match status" value="1"/>
</dbReference>
<evidence type="ECO:0000256" key="8">
    <source>
        <dbReference type="SAM" id="Phobius"/>
    </source>
</evidence>
<evidence type="ECO:0000313" key="12">
    <source>
        <dbReference type="Proteomes" id="UP000323824"/>
    </source>
</evidence>